<dbReference type="Pfam" id="PF01926">
    <property type="entry name" value="MMR_HSR1"/>
    <property type="match status" value="1"/>
</dbReference>
<dbReference type="FunFam" id="3.10.20.30:FF:000029">
    <property type="entry name" value="Obg-like ATPase 1"/>
    <property type="match status" value="1"/>
</dbReference>
<dbReference type="Pfam" id="PF06071">
    <property type="entry name" value="YchF-GTPase_C"/>
    <property type="match status" value="1"/>
</dbReference>
<evidence type="ECO:0000313" key="8">
    <source>
        <dbReference type="Proteomes" id="UP000292282"/>
    </source>
</evidence>
<evidence type="ECO:0000256" key="3">
    <source>
        <dbReference type="ARBA" id="ARBA00022741"/>
    </source>
</evidence>
<dbReference type="GO" id="GO:0046872">
    <property type="term" value="F:metal ion binding"/>
    <property type="evidence" value="ECO:0007669"/>
    <property type="project" value="UniProtKB-KW"/>
</dbReference>
<keyword evidence="5" id="KW-0460">Magnesium</keyword>
<organism evidence="7 8">
    <name type="scientific">Hamiltosporidium tvaerminnensis</name>
    <dbReference type="NCBI Taxonomy" id="1176355"/>
    <lineage>
        <taxon>Eukaryota</taxon>
        <taxon>Fungi</taxon>
        <taxon>Fungi incertae sedis</taxon>
        <taxon>Microsporidia</taxon>
        <taxon>Dubosqiidae</taxon>
        <taxon>Hamiltosporidium</taxon>
    </lineage>
</organism>
<dbReference type="SUPFAM" id="SSF52540">
    <property type="entry name" value="P-loop containing nucleoside triphosphate hydrolases"/>
    <property type="match status" value="1"/>
</dbReference>
<evidence type="ECO:0000259" key="6">
    <source>
        <dbReference type="PROSITE" id="PS51710"/>
    </source>
</evidence>
<dbReference type="OrthoDB" id="424823at2759"/>
<dbReference type="PROSITE" id="PS51710">
    <property type="entry name" value="G_OBG"/>
    <property type="match status" value="1"/>
</dbReference>
<dbReference type="GO" id="GO:0005524">
    <property type="term" value="F:ATP binding"/>
    <property type="evidence" value="ECO:0007669"/>
    <property type="project" value="UniProtKB-KW"/>
</dbReference>
<dbReference type="PANTHER" id="PTHR23305">
    <property type="entry name" value="OBG GTPASE FAMILY"/>
    <property type="match status" value="1"/>
</dbReference>
<dbReference type="InterPro" id="IPR012676">
    <property type="entry name" value="TGS-like"/>
</dbReference>
<dbReference type="InterPro" id="IPR027417">
    <property type="entry name" value="P-loop_NTPase"/>
</dbReference>
<comment type="cofactor">
    <cofactor evidence="1">
        <name>Mg(2+)</name>
        <dbReference type="ChEBI" id="CHEBI:18420"/>
    </cofactor>
</comment>
<dbReference type="GO" id="GO:0016887">
    <property type="term" value="F:ATP hydrolysis activity"/>
    <property type="evidence" value="ECO:0007669"/>
    <property type="project" value="TreeGrafter"/>
</dbReference>
<dbReference type="STRING" id="1176355.A0A4Q9LVT0"/>
<proteinExistence type="predicted"/>
<dbReference type="Gene3D" id="3.40.50.300">
    <property type="entry name" value="P-loop containing nucleotide triphosphate hydrolases"/>
    <property type="match status" value="1"/>
</dbReference>
<evidence type="ECO:0000256" key="1">
    <source>
        <dbReference type="ARBA" id="ARBA00001946"/>
    </source>
</evidence>
<comment type="caution">
    <text evidence="7">The sequence shown here is derived from an EMBL/GenBank/DDBJ whole genome shotgun (WGS) entry which is preliminary data.</text>
</comment>
<dbReference type="InterPro" id="IPR012675">
    <property type="entry name" value="Beta-grasp_dom_sf"/>
</dbReference>
<accession>A0A4Q9LVT0</accession>
<gene>
    <name evidence="7" type="ORF">CWI38_0613p0010</name>
</gene>
<dbReference type="PANTHER" id="PTHR23305:SF18">
    <property type="entry name" value="OBG-TYPE G DOMAIN-CONTAINING PROTEIN"/>
    <property type="match status" value="1"/>
</dbReference>
<evidence type="ECO:0000256" key="2">
    <source>
        <dbReference type="ARBA" id="ARBA00022723"/>
    </source>
</evidence>
<evidence type="ECO:0000256" key="4">
    <source>
        <dbReference type="ARBA" id="ARBA00022840"/>
    </source>
</evidence>
<sequence>MQKFSRPTKSHNLSMGIVGMPNVGKSTLFNLLTNSSVQAHNYPFCTIDPTDGRVSIPDPRLSHLSNIYTPKNTIPSYLNVTDIAGLVKGASTGLGLGNAFLDNIRTTDGIFHVVRCFEDNSVVHYDTTVDPTRDIITINDELRFKDLQLVNKILEKSIKNRNNLSKDKRVLFEHNTLVKIKDILEVCWLTECLNKGENDIDKGKSNISHKDINIGIIKDNTATNNTTSNINTINNNLIPSNFALSNDEVLFISTLNLLTTKPVVYLANISNEDYKNKKINKYLKSILHVKPIIFSSEGEGTKVFIDKMVRMGCSVLDLITYFTVGKDEVRSWKIRNKTLLPQAGGVIHTDFEKYFVAAEVFNYKDLHEKKGKCYTKGKMYVVEDGDIIHFKFNAPKGGGGSKKGYGVLMILIINNGFRKTGVNKLVYIIRKIALTNLNYCGMPPTAVKDCINICGKCKNWALKRIENTNSHLINFA</sequence>
<dbReference type="Proteomes" id="UP000292282">
    <property type="component" value="Unassembled WGS sequence"/>
</dbReference>
<dbReference type="InterPro" id="IPR031167">
    <property type="entry name" value="G_OBG"/>
</dbReference>
<keyword evidence="8" id="KW-1185">Reference proteome</keyword>
<feature type="domain" description="OBG-type G" evidence="6">
    <location>
        <begin position="13"/>
        <end position="317"/>
    </location>
</feature>
<dbReference type="GO" id="GO:0005525">
    <property type="term" value="F:GTP binding"/>
    <property type="evidence" value="ECO:0007669"/>
    <property type="project" value="InterPro"/>
</dbReference>
<dbReference type="GO" id="GO:0005737">
    <property type="term" value="C:cytoplasm"/>
    <property type="evidence" value="ECO:0007669"/>
    <property type="project" value="TreeGrafter"/>
</dbReference>
<name>A0A4Q9LVT0_9MICR</name>
<dbReference type="AlphaFoldDB" id="A0A4Q9LVT0"/>
<dbReference type="EMBL" id="PITK01000613">
    <property type="protein sequence ID" value="TBU12823.1"/>
    <property type="molecule type" value="Genomic_DNA"/>
</dbReference>
<keyword evidence="2" id="KW-0479">Metal-binding</keyword>
<reference evidence="7 8" key="1">
    <citation type="submission" date="2017-12" db="EMBL/GenBank/DDBJ databases">
        <authorList>
            <person name="Pombert J.-F."/>
            <person name="Haag K.L."/>
            <person name="Ebert D."/>
        </authorList>
    </citation>
    <scope>NUCLEOTIDE SEQUENCE [LARGE SCALE GENOMIC DNA]</scope>
    <source>
        <strain evidence="7">IL-G-3</strain>
    </source>
</reference>
<dbReference type="Gene3D" id="3.10.20.30">
    <property type="match status" value="1"/>
</dbReference>
<keyword evidence="3" id="KW-0547">Nucleotide-binding</keyword>
<dbReference type="InterPro" id="IPR006073">
    <property type="entry name" value="GTP-bd"/>
</dbReference>
<dbReference type="SUPFAM" id="SSF81271">
    <property type="entry name" value="TGS-like"/>
    <property type="match status" value="1"/>
</dbReference>
<dbReference type="InterPro" id="IPR013029">
    <property type="entry name" value="YchF_C"/>
</dbReference>
<keyword evidence="4" id="KW-0067">ATP-binding</keyword>
<evidence type="ECO:0000313" key="7">
    <source>
        <dbReference type="EMBL" id="TBU12823.1"/>
    </source>
</evidence>
<dbReference type="VEuPathDB" id="MicrosporidiaDB:CWI38_0613p0010"/>
<protein>
    <submittedName>
        <fullName evidence="7">DUF933 domain-containing protein</fullName>
    </submittedName>
</protein>
<dbReference type="PRINTS" id="PR00326">
    <property type="entry name" value="GTP1OBG"/>
</dbReference>
<evidence type="ECO:0000256" key="5">
    <source>
        <dbReference type="ARBA" id="ARBA00022842"/>
    </source>
</evidence>